<feature type="domain" description="DNA polymerase III beta sliding clamp N-terminal" evidence="11">
    <location>
        <begin position="1"/>
        <end position="118"/>
    </location>
</feature>
<dbReference type="NCBIfam" id="TIGR00663">
    <property type="entry name" value="dnan"/>
    <property type="match status" value="1"/>
</dbReference>
<dbReference type="STRING" id="1120989.SAMN02745227_00612"/>
<dbReference type="AlphaFoldDB" id="A0A1M6M1L5"/>
<evidence type="ECO:0000313" key="14">
    <source>
        <dbReference type="EMBL" id="SHJ77354.1"/>
    </source>
</evidence>
<comment type="function">
    <text evidence="10">Confers DNA tethering and processivity to DNA polymerases and other proteins. Acts as a clamp, forming a ring around DNA (a reaction catalyzed by the clamp-loading complex) which diffuses in an ATP-independent manner freely and bidirectionally along dsDNA. Initially characterized for its ability to contact the catalytic subunit of DNA polymerase III (Pol III), a complex, multichain enzyme responsible for most of the replicative synthesis in bacteria; Pol III exhibits 3'-5' exonuclease proofreading activity. The beta chain is required for initiation of replication as well as for processivity of DNA replication.</text>
</comment>
<dbReference type="CDD" id="cd00140">
    <property type="entry name" value="beta_clamp"/>
    <property type="match status" value="1"/>
</dbReference>
<evidence type="ECO:0000259" key="12">
    <source>
        <dbReference type="Pfam" id="PF02767"/>
    </source>
</evidence>
<protein>
    <recommendedName>
        <fullName evidence="3 10">Beta sliding clamp</fullName>
    </recommendedName>
</protein>
<keyword evidence="15" id="KW-1185">Reference proteome</keyword>
<accession>A0A1M6M1L5</accession>
<sequence length="369" mass="41836">MEFYCSQENLLSAITITQRGISNKTTIPVLSGILFSLKDNKLTIKATDLEIAIEYNLTVKGIMDGEIIIQAKIFSDIIRKLPKEEIHFFVTEDKIVYIKSKTISIQITGQNSSEFPEFPKLPDTKVFSISEYIFKSILKQTTISIATEEIRPVLTGVLFQIKNNTFNVVATDGHRLSYRIGIIEEEVVDEIKTIVPGKAVNELQRILVEDEDKNIDIYINKNIIFFVFDQIIFSTRIIEGKYPPYEQIIPKENKTLIKVNTKDFLSAIERAELLSREGTKSLVKLSIKDNKLNITSHNPNLGSSEESLEINKSGDDLIISFNAKLITDCLKVIDSNEIIMEFNGAFNPCVIKPSTEDNFLYLVLPLRTT</sequence>
<dbReference type="RefSeq" id="WP_072906253.1">
    <property type="nucleotide sequence ID" value="NZ_FRAI01000006.1"/>
</dbReference>
<comment type="subcellular location">
    <subcellularLocation>
        <location evidence="1 10">Cytoplasm</location>
    </subcellularLocation>
</comment>
<keyword evidence="5 10" id="KW-0808">Transferase</keyword>
<dbReference type="SUPFAM" id="SSF55979">
    <property type="entry name" value="DNA clamp"/>
    <property type="match status" value="3"/>
</dbReference>
<evidence type="ECO:0000259" key="11">
    <source>
        <dbReference type="Pfam" id="PF00712"/>
    </source>
</evidence>
<dbReference type="Pfam" id="PF00712">
    <property type="entry name" value="DNA_pol3_beta"/>
    <property type="match status" value="1"/>
</dbReference>
<dbReference type="Pfam" id="PF02768">
    <property type="entry name" value="DNA_pol3_beta_3"/>
    <property type="match status" value="1"/>
</dbReference>
<feature type="domain" description="DNA polymerase III beta sliding clamp central" evidence="12">
    <location>
        <begin position="130"/>
        <end position="243"/>
    </location>
</feature>
<keyword evidence="4 10" id="KW-0963">Cytoplasm</keyword>
<dbReference type="PANTHER" id="PTHR30478:SF0">
    <property type="entry name" value="BETA SLIDING CLAMP"/>
    <property type="match status" value="1"/>
</dbReference>
<keyword evidence="6 10" id="KW-0548">Nucleotidyltransferase</keyword>
<dbReference type="GO" id="GO:0008408">
    <property type="term" value="F:3'-5' exonuclease activity"/>
    <property type="evidence" value="ECO:0007669"/>
    <property type="project" value="InterPro"/>
</dbReference>
<comment type="similarity">
    <text evidence="2 10">Belongs to the beta sliding clamp family.</text>
</comment>
<dbReference type="InterPro" id="IPR022637">
    <property type="entry name" value="DNA_polIII_beta_cen"/>
</dbReference>
<evidence type="ECO:0000256" key="10">
    <source>
        <dbReference type="PIRNR" id="PIRNR000804"/>
    </source>
</evidence>
<dbReference type="InterPro" id="IPR001001">
    <property type="entry name" value="DNA_polIII_beta"/>
</dbReference>
<evidence type="ECO:0000259" key="13">
    <source>
        <dbReference type="Pfam" id="PF02768"/>
    </source>
</evidence>
<dbReference type="OrthoDB" id="8421503at2"/>
<dbReference type="EMBL" id="FRAI01000006">
    <property type="protein sequence ID" value="SHJ77354.1"/>
    <property type="molecule type" value="Genomic_DNA"/>
</dbReference>
<evidence type="ECO:0000256" key="5">
    <source>
        <dbReference type="ARBA" id="ARBA00022679"/>
    </source>
</evidence>
<evidence type="ECO:0000256" key="9">
    <source>
        <dbReference type="ARBA" id="ARBA00023125"/>
    </source>
</evidence>
<name>A0A1M6M1L5_9FIRM</name>
<dbReference type="Gene3D" id="3.10.150.10">
    <property type="entry name" value="DNA Polymerase III, subunit A, domain 2"/>
    <property type="match status" value="1"/>
</dbReference>
<dbReference type="GO" id="GO:0003887">
    <property type="term" value="F:DNA-directed DNA polymerase activity"/>
    <property type="evidence" value="ECO:0007669"/>
    <property type="project" value="UniProtKB-UniRule"/>
</dbReference>
<dbReference type="SMART" id="SM00480">
    <property type="entry name" value="POL3Bc"/>
    <property type="match status" value="1"/>
</dbReference>
<evidence type="ECO:0000256" key="4">
    <source>
        <dbReference type="ARBA" id="ARBA00022490"/>
    </source>
</evidence>
<evidence type="ECO:0000256" key="3">
    <source>
        <dbReference type="ARBA" id="ARBA00021035"/>
    </source>
</evidence>
<dbReference type="Gene3D" id="3.70.10.10">
    <property type="match status" value="1"/>
</dbReference>
<feature type="domain" description="DNA polymerase III beta sliding clamp C-terminal" evidence="13">
    <location>
        <begin position="247"/>
        <end position="367"/>
    </location>
</feature>
<evidence type="ECO:0000256" key="7">
    <source>
        <dbReference type="ARBA" id="ARBA00022705"/>
    </source>
</evidence>
<comment type="subunit">
    <text evidence="10">Forms a ring-shaped head-to-tail homodimer around DNA.</text>
</comment>
<dbReference type="InterPro" id="IPR046938">
    <property type="entry name" value="DNA_clamp_sf"/>
</dbReference>
<evidence type="ECO:0000256" key="2">
    <source>
        <dbReference type="ARBA" id="ARBA00010752"/>
    </source>
</evidence>
<dbReference type="GO" id="GO:0005737">
    <property type="term" value="C:cytoplasm"/>
    <property type="evidence" value="ECO:0007669"/>
    <property type="project" value="UniProtKB-SubCell"/>
</dbReference>
<gene>
    <name evidence="14" type="ORF">SAMN02745227_00612</name>
</gene>
<evidence type="ECO:0000256" key="8">
    <source>
        <dbReference type="ARBA" id="ARBA00022932"/>
    </source>
</evidence>
<dbReference type="GO" id="GO:0009360">
    <property type="term" value="C:DNA polymerase III complex"/>
    <property type="evidence" value="ECO:0007669"/>
    <property type="project" value="InterPro"/>
</dbReference>
<keyword evidence="7 10" id="KW-0235">DNA replication</keyword>
<dbReference type="Proteomes" id="UP000243547">
    <property type="component" value="Unassembled WGS sequence"/>
</dbReference>
<evidence type="ECO:0000313" key="15">
    <source>
        <dbReference type="Proteomes" id="UP000243547"/>
    </source>
</evidence>
<reference evidence="15" key="1">
    <citation type="submission" date="2016-11" db="EMBL/GenBank/DDBJ databases">
        <authorList>
            <person name="Varghese N."/>
            <person name="Submissions S."/>
        </authorList>
    </citation>
    <scope>NUCLEOTIDE SEQUENCE [LARGE SCALE GENOMIC DNA]</scope>
    <source>
        <strain evidence="15">DSM 14826</strain>
    </source>
</reference>
<dbReference type="GO" id="GO:0006271">
    <property type="term" value="P:DNA strand elongation involved in DNA replication"/>
    <property type="evidence" value="ECO:0007669"/>
    <property type="project" value="TreeGrafter"/>
</dbReference>
<organism evidence="14 15">
    <name type="scientific">Anaerobranca californiensis DSM 14826</name>
    <dbReference type="NCBI Taxonomy" id="1120989"/>
    <lineage>
        <taxon>Bacteria</taxon>
        <taxon>Bacillati</taxon>
        <taxon>Bacillota</taxon>
        <taxon>Clostridia</taxon>
        <taxon>Eubacteriales</taxon>
        <taxon>Proteinivoracaceae</taxon>
        <taxon>Anaerobranca</taxon>
    </lineage>
</organism>
<dbReference type="PIRSF" id="PIRSF000804">
    <property type="entry name" value="DNA_pol_III_b"/>
    <property type="match status" value="1"/>
</dbReference>
<evidence type="ECO:0000256" key="6">
    <source>
        <dbReference type="ARBA" id="ARBA00022695"/>
    </source>
</evidence>
<keyword evidence="9" id="KW-0238">DNA-binding</keyword>
<proteinExistence type="inferred from homology"/>
<dbReference type="InterPro" id="IPR022634">
    <property type="entry name" value="DNA_polIII_beta_N"/>
</dbReference>
<dbReference type="InterPro" id="IPR022635">
    <property type="entry name" value="DNA_polIII_beta_C"/>
</dbReference>
<dbReference type="Pfam" id="PF02767">
    <property type="entry name" value="DNA_pol3_beta_2"/>
    <property type="match status" value="1"/>
</dbReference>
<dbReference type="GO" id="GO:0003677">
    <property type="term" value="F:DNA binding"/>
    <property type="evidence" value="ECO:0007669"/>
    <property type="project" value="UniProtKB-UniRule"/>
</dbReference>
<evidence type="ECO:0000256" key="1">
    <source>
        <dbReference type="ARBA" id="ARBA00004496"/>
    </source>
</evidence>
<keyword evidence="8 10" id="KW-0239">DNA-directed DNA polymerase</keyword>
<dbReference type="PANTHER" id="PTHR30478">
    <property type="entry name" value="DNA POLYMERASE III SUBUNIT BETA"/>
    <property type="match status" value="1"/>
</dbReference>